<evidence type="ECO:0000259" key="8">
    <source>
        <dbReference type="PROSITE" id="PS50850"/>
    </source>
</evidence>
<dbReference type="EMBL" id="JARQWQ010000044">
    <property type="protein sequence ID" value="KAK2558509.1"/>
    <property type="molecule type" value="Genomic_DNA"/>
</dbReference>
<sequence>MPVISPPKCYVLSGMIFVGFFVMSGLRVNLNVAIGAMVNNHTAVVDGQTICREAEFHWEPKLRGVILGAFYYGYMIFQIPGGWLALRLGGARLFGIAILVASIFTLLTPMATRWSPIALIVLRILEGLALGVLFPCNHAIWSRWAPLAERTTLVTVSITGTSIGYLLTMPISGVLSKYGFDGGWASVFYCFVYESPATHPTISDEEKNLIQATALDLSNVDDFIVPWKSIISSPPVWGIIAANFALDWAFYILLISMPTFLMDVMKTSITKMGFLAAAPFLVKGLCTPMSGLSADILRKSRASTSIVRKVFYAVGAVASGFLILIAGYSMDVTVVVICMGLAGMTTSLAFPAYTVNMLDIAPRFASIIMGICNAIGTTAGFVSPIVVGFITQHKCAKDWQEVFWISFAILVAGTLLFCALTTGERQEWDKTETKPTEHDIIESQSSSDRSVVLGSFYYGYVALQIPGGWLAIKVGGTRLFGLAVLIASILTILTPVSARASVTLLIAVRVAEGLVLGVLFPCNHAIWSKWAPIMERTTLVSLAVTGLFGILWYAAWFVFVFESPSSHPTITKEEQEYIELSAVNTAEVTQGSVPWKSILTSPPVWGIVAGAFASDWGLYVLLICVPLFLLEVLHYEVAEVGGFWFIDSWSDFLSFLRLHRHQLIGSFRLRAHKDLVTKRCRRPALSSIENTRNCNSEVHISYAFIASQVGFAAAAPFVFKAVTCPLAGITADLLRRNLLPTKTVRRLYYTTGAMTAGVFIVIAGYMKTPTLAIASMCVAGAANGLVYAGFQVNMLDVAPRNASVVMGICNAIANTAGFLSPMLVGFITRNKTTMGQS</sequence>
<dbReference type="InterPro" id="IPR011701">
    <property type="entry name" value="MFS"/>
</dbReference>
<protein>
    <submittedName>
        <fullName evidence="9">Vesicular glutamate transporter 2</fullName>
    </submittedName>
</protein>
<dbReference type="PROSITE" id="PS50850">
    <property type="entry name" value="MFS"/>
    <property type="match status" value="1"/>
</dbReference>
<dbReference type="GO" id="GO:0006820">
    <property type="term" value="P:monoatomic anion transport"/>
    <property type="evidence" value="ECO:0007669"/>
    <property type="project" value="TreeGrafter"/>
</dbReference>
<keyword evidence="10" id="KW-1185">Reference proteome</keyword>
<evidence type="ECO:0000256" key="7">
    <source>
        <dbReference type="SAM" id="Phobius"/>
    </source>
</evidence>
<feature type="transmembrane region" description="Helical" evidence="7">
    <location>
        <begin position="771"/>
        <end position="790"/>
    </location>
</feature>
<evidence type="ECO:0000313" key="10">
    <source>
        <dbReference type="Proteomes" id="UP001249851"/>
    </source>
</evidence>
<keyword evidence="2" id="KW-0813">Transport</keyword>
<dbReference type="FunFam" id="1.20.1250.20:FF:000423">
    <property type="entry name" value="Putative inorganic phosphate cotransporter-like Protein"/>
    <property type="match status" value="1"/>
</dbReference>
<feature type="transmembrane region" description="Helical" evidence="7">
    <location>
        <begin position="334"/>
        <end position="355"/>
    </location>
</feature>
<feature type="transmembrane region" description="Helical" evidence="7">
    <location>
        <begin position="802"/>
        <end position="827"/>
    </location>
</feature>
<feature type="transmembrane region" description="Helical" evidence="7">
    <location>
        <begin position="153"/>
        <end position="175"/>
    </location>
</feature>
<reference evidence="9" key="1">
    <citation type="journal article" date="2023" name="G3 (Bethesda)">
        <title>Whole genome assembly and annotation of the endangered Caribbean coral Acropora cervicornis.</title>
        <authorList>
            <person name="Selwyn J.D."/>
            <person name="Vollmer S.V."/>
        </authorList>
    </citation>
    <scope>NUCLEOTIDE SEQUENCE</scope>
    <source>
        <strain evidence="9">K2</strain>
    </source>
</reference>
<comment type="subcellular location">
    <subcellularLocation>
        <location evidence="1">Membrane</location>
        <topology evidence="1">Multi-pass membrane protein</topology>
    </subcellularLocation>
</comment>
<feature type="transmembrane region" description="Helical" evidence="7">
    <location>
        <begin position="310"/>
        <end position="328"/>
    </location>
</feature>
<evidence type="ECO:0000256" key="5">
    <source>
        <dbReference type="ARBA" id="ARBA00022989"/>
    </source>
</evidence>
<evidence type="ECO:0000256" key="4">
    <source>
        <dbReference type="ARBA" id="ARBA00022847"/>
    </source>
</evidence>
<keyword evidence="6 7" id="KW-0472">Membrane</keyword>
<dbReference type="FunFam" id="1.20.1250.20:FF:000003">
    <property type="entry name" value="Solute carrier family 17 member 3"/>
    <property type="match status" value="1"/>
</dbReference>
<dbReference type="GO" id="GO:0016020">
    <property type="term" value="C:membrane"/>
    <property type="evidence" value="ECO:0007669"/>
    <property type="project" value="UniProtKB-SubCell"/>
</dbReference>
<feature type="transmembrane region" description="Helical" evidence="7">
    <location>
        <begin position="539"/>
        <end position="559"/>
    </location>
</feature>
<dbReference type="Gene3D" id="1.20.1250.20">
    <property type="entry name" value="MFS general substrate transporter like domains"/>
    <property type="match status" value="4"/>
</dbReference>
<feature type="transmembrane region" description="Helical" evidence="7">
    <location>
        <begin position="604"/>
        <end position="630"/>
    </location>
</feature>
<feature type="transmembrane region" description="Helical" evidence="7">
    <location>
        <begin position="65"/>
        <end position="86"/>
    </location>
</feature>
<feature type="transmembrane region" description="Helical" evidence="7">
    <location>
        <begin position="402"/>
        <end position="420"/>
    </location>
</feature>
<dbReference type="Proteomes" id="UP001249851">
    <property type="component" value="Unassembled WGS sequence"/>
</dbReference>
<dbReference type="InterPro" id="IPR036259">
    <property type="entry name" value="MFS_trans_sf"/>
</dbReference>
<proteinExistence type="predicted"/>
<keyword evidence="5 7" id="KW-1133">Transmembrane helix</keyword>
<evidence type="ECO:0000256" key="2">
    <source>
        <dbReference type="ARBA" id="ARBA00022448"/>
    </source>
</evidence>
<dbReference type="Pfam" id="PF07690">
    <property type="entry name" value="MFS_1"/>
    <property type="match status" value="2"/>
</dbReference>
<dbReference type="PANTHER" id="PTHR11662">
    <property type="entry name" value="SOLUTE CARRIER FAMILY 17"/>
    <property type="match status" value="1"/>
</dbReference>
<dbReference type="SUPFAM" id="SSF103473">
    <property type="entry name" value="MFS general substrate transporter"/>
    <property type="match status" value="3"/>
</dbReference>
<feature type="transmembrane region" description="Helical" evidence="7">
    <location>
        <begin position="236"/>
        <end position="262"/>
    </location>
</feature>
<reference evidence="9" key="2">
    <citation type="journal article" date="2023" name="Science">
        <title>Genomic signatures of disease resistance in endangered staghorn corals.</title>
        <authorList>
            <person name="Vollmer S.V."/>
            <person name="Selwyn J.D."/>
            <person name="Despard B.A."/>
            <person name="Roesel C.L."/>
        </authorList>
    </citation>
    <scope>NUCLEOTIDE SEQUENCE</scope>
    <source>
        <strain evidence="9">K2</strain>
    </source>
</reference>
<keyword evidence="4" id="KW-0769">Symport</keyword>
<feature type="transmembrane region" description="Helical" evidence="7">
    <location>
        <begin position="9"/>
        <end position="28"/>
    </location>
</feature>
<dbReference type="InterPro" id="IPR050382">
    <property type="entry name" value="MFS_Na/Anion_cotransporter"/>
</dbReference>
<evidence type="ECO:0000256" key="3">
    <source>
        <dbReference type="ARBA" id="ARBA00022692"/>
    </source>
</evidence>
<organism evidence="9 10">
    <name type="scientific">Acropora cervicornis</name>
    <name type="common">Staghorn coral</name>
    <dbReference type="NCBI Taxonomy" id="6130"/>
    <lineage>
        <taxon>Eukaryota</taxon>
        <taxon>Metazoa</taxon>
        <taxon>Cnidaria</taxon>
        <taxon>Anthozoa</taxon>
        <taxon>Hexacorallia</taxon>
        <taxon>Scleractinia</taxon>
        <taxon>Astrocoeniina</taxon>
        <taxon>Acroporidae</taxon>
        <taxon>Acropora</taxon>
    </lineage>
</organism>
<feature type="transmembrane region" description="Helical" evidence="7">
    <location>
        <begin position="93"/>
        <end position="111"/>
    </location>
</feature>
<feature type="transmembrane region" description="Helical" evidence="7">
    <location>
        <begin position="504"/>
        <end position="527"/>
    </location>
</feature>
<dbReference type="PANTHER" id="PTHR11662:SF399">
    <property type="entry name" value="FI19708P1-RELATED"/>
    <property type="match status" value="1"/>
</dbReference>
<accession>A0AAD9QBX2</accession>
<dbReference type="AlphaFoldDB" id="A0AAD9QBX2"/>
<name>A0AAD9QBX2_ACRCE</name>
<keyword evidence="3 7" id="KW-0812">Transmembrane</keyword>
<evidence type="ECO:0000256" key="6">
    <source>
        <dbReference type="ARBA" id="ARBA00023136"/>
    </source>
</evidence>
<evidence type="ECO:0000256" key="1">
    <source>
        <dbReference type="ARBA" id="ARBA00004141"/>
    </source>
</evidence>
<feature type="transmembrane region" description="Helical" evidence="7">
    <location>
        <begin position="117"/>
        <end position="141"/>
    </location>
</feature>
<feature type="domain" description="Major facilitator superfamily (MFS) profile" evidence="8">
    <location>
        <begin position="12"/>
        <end position="425"/>
    </location>
</feature>
<feature type="transmembrane region" description="Helical" evidence="7">
    <location>
        <begin position="367"/>
        <end position="390"/>
    </location>
</feature>
<gene>
    <name evidence="9" type="ORF">P5673_019226</name>
</gene>
<dbReference type="InterPro" id="IPR020846">
    <property type="entry name" value="MFS_dom"/>
</dbReference>
<dbReference type="GO" id="GO:0015293">
    <property type="term" value="F:symporter activity"/>
    <property type="evidence" value="ECO:0007669"/>
    <property type="project" value="UniProtKB-KW"/>
</dbReference>
<feature type="transmembrane region" description="Helical" evidence="7">
    <location>
        <begin position="747"/>
        <end position="765"/>
    </location>
</feature>
<feature type="transmembrane region" description="Helical" evidence="7">
    <location>
        <begin position="479"/>
        <end position="498"/>
    </location>
</feature>
<evidence type="ECO:0000313" key="9">
    <source>
        <dbReference type="EMBL" id="KAK2558509.1"/>
    </source>
</evidence>
<comment type="caution">
    <text evidence="9">The sequence shown here is derived from an EMBL/GenBank/DDBJ whole genome shotgun (WGS) entry which is preliminary data.</text>
</comment>